<protein>
    <submittedName>
        <fullName evidence="2">Uncharacterized protein</fullName>
    </submittedName>
</protein>
<evidence type="ECO:0000313" key="3">
    <source>
        <dbReference type="Proteomes" id="UP000275078"/>
    </source>
</evidence>
<sequence>MASKQSSSISNLLFKVFLCLLYELDIIVNMFECRRYKDSEIPNVVCLPFDNGSLVLQAFAVLLVWALSIFLVFLSKIWQTIVGRVFEITLGSKELGAREIERKLTSALMEEENVVNFTFETLVTDVGGFENLMLGNELPLSNLDLREEEDPVDVDNIDEKEPHDDMGELTEAVAVLSRKKYRHASYMVRTTASFFLPATYAVNNY</sequence>
<keyword evidence="1" id="KW-1133">Transmembrane helix</keyword>
<proteinExistence type="predicted"/>
<accession>A0A3N4HI26</accession>
<evidence type="ECO:0000313" key="2">
    <source>
        <dbReference type="EMBL" id="RPA71901.1"/>
    </source>
</evidence>
<dbReference type="Proteomes" id="UP000275078">
    <property type="component" value="Unassembled WGS sequence"/>
</dbReference>
<keyword evidence="3" id="KW-1185">Reference proteome</keyword>
<keyword evidence="1" id="KW-0472">Membrane</keyword>
<dbReference type="EMBL" id="ML119892">
    <property type="protein sequence ID" value="RPA71901.1"/>
    <property type="molecule type" value="Genomic_DNA"/>
</dbReference>
<keyword evidence="1" id="KW-0812">Transmembrane</keyword>
<evidence type="ECO:0000256" key="1">
    <source>
        <dbReference type="SAM" id="Phobius"/>
    </source>
</evidence>
<feature type="transmembrane region" description="Helical" evidence="1">
    <location>
        <begin position="51"/>
        <end position="74"/>
    </location>
</feature>
<name>A0A3N4HI26_ASCIM</name>
<organism evidence="2 3">
    <name type="scientific">Ascobolus immersus RN42</name>
    <dbReference type="NCBI Taxonomy" id="1160509"/>
    <lineage>
        <taxon>Eukaryota</taxon>
        <taxon>Fungi</taxon>
        <taxon>Dikarya</taxon>
        <taxon>Ascomycota</taxon>
        <taxon>Pezizomycotina</taxon>
        <taxon>Pezizomycetes</taxon>
        <taxon>Pezizales</taxon>
        <taxon>Ascobolaceae</taxon>
        <taxon>Ascobolus</taxon>
    </lineage>
</organism>
<dbReference type="AlphaFoldDB" id="A0A3N4HI26"/>
<reference evidence="2 3" key="1">
    <citation type="journal article" date="2018" name="Nat. Ecol. Evol.">
        <title>Pezizomycetes genomes reveal the molecular basis of ectomycorrhizal truffle lifestyle.</title>
        <authorList>
            <person name="Murat C."/>
            <person name="Payen T."/>
            <person name="Noel B."/>
            <person name="Kuo A."/>
            <person name="Morin E."/>
            <person name="Chen J."/>
            <person name="Kohler A."/>
            <person name="Krizsan K."/>
            <person name="Balestrini R."/>
            <person name="Da Silva C."/>
            <person name="Montanini B."/>
            <person name="Hainaut M."/>
            <person name="Levati E."/>
            <person name="Barry K.W."/>
            <person name="Belfiori B."/>
            <person name="Cichocki N."/>
            <person name="Clum A."/>
            <person name="Dockter R.B."/>
            <person name="Fauchery L."/>
            <person name="Guy J."/>
            <person name="Iotti M."/>
            <person name="Le Tacon F."/>
            <person name="Lindquist E.A."/>
            <person name="Lipzen A."/>
            <person name="Malagnac F."/>
            <person name="Mello A."/>
            <person name="Molinier V."/>
            <person name="Miyauchi S."/>
            <person name="Poulain J."/>
            <person name="Riccioni C."/>
            <person name="Rubini A."/>
            <person name="Sitrit Y."/>
            <person name="Splivallo R."/>
            <person name="Traeger S."/>
            <person name="Wang M."/>
            <person name="Zifcakova L."/>
            <person name="Wipf D."/>
            <person name="Zambonelli A."/>
            <person name="Paolocci F."/>
            <person name="Nowrousian M."/>
            <person name="Ottonello S."/>
            <person name="Baldrian P."/>
            <person name="Spatafora J.W."/>
            <person name="Henrissat B."/>
            <person name="Nagy L.G."/>
            <person name="Aury J.M."/>
            <person name="Wincker P."/>
            <person name="Grigoriev I.V."/>
            <person name="Bonfante P."/>
            <person name="Martin F.M."/>
        </authorList>
    </citation>
    <scope>NUCLEOTIDE SEQUENCE [LARGE SCALE GENOMIC DNA]</scope>
    <source>
        <strain evidence="2 3">RN42</strain>
    </source>
</reference>
<gene>
    <name evidence="2" type="ORF">BJ508DRAFT_315199</name>
</gene>
<feature type="transmembrane region" description="Helical" evidence="1">
    <location>
        <begin position="12"/>
        <end position="31"/>
    </location>
</feature>